<accession>A0A919Q716</accession>
<comment type="caution">
    <text evidence="2">The sequence shown here is derived from an EMBL/GenBank/DDBJ whole genome shotgun (WGS) entry which is preliminary data.</text>
</comment>
<proteinExistence type="predicted"/>
<dbReference type="PANTHER" id="PTHR31302">
    <property type="entry name" value="TRANSMEMBRANE PROTEIN WITH METALLOPHOSPHOESTERASE DOMAIN-RELATED"/>
    <property type="match status" value="1"/>
</dbReference>
<organism evidence="2 3">
    <name type="scientific">Demequina activiva</name>
    <dbReference type="NCBI Taxonomy" id="1582364"/>
    <lineage>
        <taxon>Bacteria</taxon>
        <taxon>Bacillati</taxon>
        <taxon>Actinomycetota</taxon>
        <taxon>Actinomycetes</taxon>
        <taxon>Micrococcales</taxon>
        <taxon>Demequinaceae</taxon>
        <taxon>Demequina</taxon>
    </lineage>
</organism>
<gene>
    <name evidence="2" type="ORF">Dac01nite_17320</name>
</gene>
<protein>
    <submittedName>
        <fullName evidence="2">Metallophosphoesterase</fullName>
    </submittedName>
</protein>
<dbReference type="EMBL" id="BONR01000003">
    <property type="protein sequence ID" value="GIG54980.1"/>
    <property type="molecule type" value="Genomic_DNA"/>
</dbReference>
<evidence type="ECO:0000313" key="2">
    <source>
        <dbReference type="EMBL" id="GIG54980.1"/>
    </source>
</evidence>
<dbReference type="GO" id="GO:0016020">
    <property type="term" value="C:membrane"/>
    <property type="evidence" value="ECO:0007669"/>
    <property type="project" value="GOC"/>
</dbReference>
<feature type="domain" description="Calcineurin-like phosphoesterase" evidence="1">
    <location>
        <begin position="46"/>
        <end position="230"/>
    </location>
</feature>
<name>A0A919Q716_9MICO</name>
<evidence type="ECO:0000313" key="3">
    <source>
        <dbReference type="Proteomes" id="UP000652354"/>
    </source>
</evidence>
<dbReference type="Pfam" id="PF00149">
    <property type="entry name" value="Metallophos"/>
    <property type="match status" value="1"/>
</dbReference>
<dbReference type="Gene3D" id="3.60.21.10">
    <property type="match status" value="1"/>
</dbReference>
<dbReference type="InterPro" id="IPR029052">
    <property type="entry name" value="Metallo-depent_PP-like"/>
</dbReference>
<dbReference type="GO" id="GO:0008758">
    <property type="term" value="F:UDP-2,3-diacylglucosamine hydrolase activity"/>
    <property type="evidence" value="ECO:0007669"/>
    <property type="project" value="TreeGrafter"/>
</dbReference>
<dbReference type="AlphaFoldDB" id="A0A919Q716"/>
<keyword evidence="3" id="KW-1185">Reference proteome</keyword>
<dbReference type="Proteomes" id="UP000652354">
    <property type="component" value="Unassembled WGS sequence"/>
</dbReference>
<dbReference type="InterPro" id="IPR004843">
    <property type="entry name" value="Calcineurin-like_PHP"/>
</dbReference>
<dbReference type="InterPro" id="IPR051158">
    <property type="entry name" value="Metallophosphoesterase_sf"/>
</dbReference>
<dbReference type="PANTHER" id="PTHR31302:SF20">
    <property type="entry name" value="CONSERVED PROTEIN"/>
    <property type="match status" value="1"/>
</dbReference>
<reference evidence="2" key="1">
    <citation type="submission" date="2021-01" db="EMBL/GenBank/DDBJ databases">
        <title>Whole genome shotgun sequence of Demequina activiva NBRC 110675.</title>
        <authorList>
            <person name="Komaki H."/>
            <person name="Tamura T."/>
        </authorList>
    </citation>
    <scope>NUCLEOTIDE SEQUENCE</scope>
    <source>
        <strain evidence="2">NBRC 110675</strain>
    </source>
</reference>
<sequence length="306" mass="32461">MSGWTRAAGATVAVGAGVLVWSLVEARSFVVRQVSAPVLEPGAKPLRILHLSDLHLTPQRRETVAWVRSLAQFRPDLVVDTGDNMAHADAAPVVLEALEPLLGTPGVFVHGSNDYYGPRPKNPLRYLAAPTRVRRDAEELDHEALTAGLTSRGWLDLNNARGALDVAGRRVSFVGLDDPHLGRDALPLDPGSGVEEGELRIGVVHAPYLRALEALRGDGAQVILAGHTHGGQVCVPGYGALVTNCDLDTSRAKGLHGWPGARPDAPGGEDSVWLNVSAGVGTNPYTPVRLACRPEATLLTLMPREG</sequence>
<dbReference type="SUPFAM" id="SSF56300">
    <property type="entry name" value="Metallo-dependent phosphatases"/>
    <property type="match status" value="1"/>
</dbReference>
<dbReference type="RefSeq" id="WP_203656020.1">
    <property type="nucleotide sequence ID" value="NZ_BONR01000003.1"/>
</dbReference>
<dbReference type="GO" id="GO:0009245">
    <property type="term" value="P:lipid A biosynthetic process"/>
    <property type="evidence" value="ECO:0007669"/>
    <property type="project" value="TreeGrafter"/>
</dbReference>
<evidence type="ECO:0000259" key="1">
    <source>
        <dbReference type="Pfam" id="PF00149"/>
    </source>
</evidence>